<organism evidence="1 2">
    <name type="scientific">Ceutorhynchus assimilis</name>
    <name type="common">cabbage seed weevil</name>
    <dbReference type="NCBI Taxonomy" id="467358"/>
    <lineage>
        <taxon>Eukaryota</taxon>
        <taxon>Metazoa</taxon>
        <taxon>Ecdysozoa</taxon>
        <taxon>Arthropoda</taxon>
        <taxon>Hexapoda</taxon>
        <taxon>Insecta</taxon>
        <taxon>Pterygota</taxon>
        <taxon>Neoptera</taxon>
        <taxon>Endopterygota</taxon>
        <taxon>Coleoptera</taxon>
        <taxon>Polyphaga</taxon>
        <taxon>Cucujiformia</taxon>
        <taxon>Curculionidae</taxon>
        <taxon>Ceutorhynchinae</taxon>
        <taxon>Ceutorhynchus</taxon>
    </lineage>
</organism>
<evidence type="ECO:0000313" key="1">
    <source>
        <dbReference type="EMBL" id="CAG9760911.1"/>
    </source>
</evidence>
<dbReference type="Proteomes" id="UP001152799">
    <property type="component" value="Chromosome 1"/>
</dbReference>
<dbReference type="AlphaFoldDB" id="A0A9N9MAQ2"/>
<protein>
    <recommendedName>
        <fullName evidence="3">RING-type domain-containing protein</fullName>
    </recommendedName>
</protein>
<gene>
    <name evidence="1" type="ORF">CEUTPL_LOCUS1627</name>
</gene>
<evidence type="ECO:0000313" key="2">
    <source>
        <dbReference type="Proteomes" id="UP001152799"/>
    </source>
</evidence>
<reference evidence="1" key="1">
    <citation type="submission" date="2022-01" db="EMBL/GenBank/DDBJ databases">
        <authorList>
            <person name="King R."/>
        </authorList>
    </citation>
    <scope>NUCLEOTIDE SEQUENCE</scope>
</reference>
<sequence>MMSNIKSLMEDLKCNKCLINTKCVQQIFLFECGHMICQRCEKMIVRRQFCHVCKKTARMMELPKENMHPIMEMMFWPFDNVVTQTIRVMNFKMAQEATALRDLMQNYKAAKGSAVTYRLEHEALMEEARTLTEKLIAQGKPVPSVNNHLDDQSVSDGSSIRCAASLCGSTPGTARTDDPKDVSGELSRTGRIEYYVFTETRFIYYGYIQKMDLGLEENSDIILNQAAEVSADLLPVKFSSRYGYGYHLFTEWQQIIKIVSDYIFTFSSFFRDIQIYETVYYEIDSSW</sequence>
<proteinExistence type="predicted"/>
<dbReference type="InterPro" id="IPR013083">
    <property type="entry name" value="Znf_RING/FYVE/PHD"/>
</dbReference>
<evidence type="ECO:0008006" key="3">
    <source>
        <dbReference type="Google" id="ProtNLM"/>
    </source>
</evidence>
<dbReference type="EMBL" id="OU892277">
    <property type="protein sequence ID" value="CAG9760911.1"/>
    <property type="molecule type" value="Genomic_DNA"/>
</dbReference>
<name>A0A9N9MAQ2_9CUCU</name>
<accession>A0A9N9MAQ2</accession>
<dbReference type="Gene3D" id="3.30.40.10">
    <property type="entry name" value="Zinc/RING finger domain, C3HC4 (zinc finger)"/>
    <property type="match status" value="1"/>
</dbReference>
<keyword evidence="2" id="KW-1185">Reference proteome</keyword>